<comment type="caution">
    <text evidence="2">The sequence shown here is derived from an EMBL/GenBank/DDBJ whole genome shotgun (WGS) entry which is preliminary data.</text>
</comment>
<dbReference type="SUPFAM" id="SSF88723">
    <property type="entry name" value="PIN domain-like"/>
    <property type="match status" value="1"/>
</dbReference>
<gene>
    <name evidence="2" type="ORF">BGZ70_000443</name>
</gene>
<accession>A0A9P6LYQ2</accession>
<dbReference type="Proteomes" id="UP000738359">
    <property type="component" value="Unassembled WGS sequence"/>
</dbReference>
<sequence>MGIVGLWPLLKKKGYEPAFRSHVPLDRSTSEAAAVCRLDIQGTFYMNIRSAYIRHPAEIAHQIMEQQISKMVPKDRTVLYLDGAPAKEKESTHAQRRQTRQNTADDAEKLLVLLRDRIQKGESVRKWMFNAIQKATEKVFYWSAESRAEFAQYLEQNGWTVQVAPTEADLAIARDCVPADIVVSKDSDMAIYKNIPSLGSPTNFKLVKEIVDTDPARMVEDYLALDQVVLKNTTNESFANARRVFIDQVQEPVPPSQPSVDVAYEDLTHRLQDMREFYKQEQTRKEEQRRLSGRPSTTESNQKLEGFNRYRTVDKPSPNSGSRSWRPRYSHKTRVRVLQHDEPQGMVRYRWKPHRPRSTNSVNGQDNSEEDPSGDNSTGGNPAARPLESMGKLDLARAMRREHPISTLEIGTVRANARAALQHPPPDMSTLQVPWADVASAVDQCLKDVTKLASGTKRSCQLLVGRFVEQLSTQDVISSLDRDLLDLVCPRISARTSQDGTGIRTESSDLIDDDTEAQTCYAQFFTSLATYVYSGSCPISSKTGRQVEKFINRAHELGLCEKVDRGAIRRAMPYPGSIFLRSVGTQMASEYKRHFKQGTLTMFDKAMKLKERRPETSVREIDNNRSAVENFL</sequence>
<evidence type="ECO:0000313" key="3">
    <source>
        <dbReference type="Proteomes" id="UP000738359"/>
    </source>
</evidence>
<dbReference type="Gene3D" id="3.40.50.1010">
    <property type="entry name" value="5'-nuclease"/>
    <property type="match status" value="1"/>
</dbReference>
<feature type="compositionally biased region" description="Basic residues" evidence="1">
    <location>
        <begin position="325"/>
        <end position="337"/>
    </location>
</feature>
<feature type="non-terminal residue" evidence="2">
    <location>
        <position position="1"/>
    </location>
</feature>
<evidence type="ECO:0000256" key="1">
    <source>
        <dbReference type="SAM" id="MobiDB-lite"/>
    </source>
</evidence>
<evidence type="ECO:0000313" key="2">
    <source>
        <dbReference type="EMBL" id="KAF9952866.1"/>
    </source>
</evidence>
<dbReference type="EMBL" id="JAAAHY010001086">
    <property type="protein sequence ID" value="KAF9952866.1"/>
    <property type="molecule type" value="Genomic_DNA"/>
</dbReference>
<dbReference type="AlphaFoldDB" id="A0A9P6LYQ2"/>
<reference evidence="2" key="1">
    <citation type="journal article" date="2020" name="Fungal Divers.">
        <title>Resolving the Mortierellaceae phylogeny through synthesis of multi-gene phylogenetics and phylogenomics.</title>
        <authorList>
            <person name="Vandepol N."/>
            <person name="Liber J."/>
            <person name="Desiro A."/>
            <person name="Na H."/>
            <person name="Kennedy M."/>
            <person name="Barry K."/>
            <person name="Grigoriev I.V."/>
            <person name="Miller A.N."/>
            <person name="O'Donnell K."/>
            <person name="Stajich J.E."/>
            <person name="Bonito G."/>
        </authorList>
    </citation>
    <scope>NUCLEOTIDE SEQUENCE</scope>
    <source>
        <strain evidence="2">CK1249</strain>
    </source>
</reference>
<feature type="region of interest" description="Disordered" evidence="1">
    <location>
        <begin position="279"/>
        <end position="388"/>
    </location>
</feature>
<proteinExistence type="predicted"/>
<keyword evidence="3" id="KW-1185">Reference proteome</keyword>
<dbReference type="InterPro" id="IPR029060">
    <property type="entry name" value="PIN-like_dom_sf"/>
</dbReference>
<dbReference type="OrthoDB" id="2436419at2759"/>
<feature type="compositionally biased region" description="Polar residues" evidence="1">
    <location>
        <begin position="294"/>
        <end position="303"/>
    </location>
</feature>
<feature type="compositionally biased region" description="Basic and acidic residues" evidence="1">
    <location>
        <begin position="279"/>
        <end position="290"/>
    </location>
</feature>
<name>A0A9P6LYQ2_MORAP</name>
<protein>
    <submittedName>
        <fullName evidence="2">Uncharacterized protein</fullName>
    </submittedName>
</protein>
<organism evidence="2 3">
    <name type="scientific">Mortierella alpina</name>
    <name type="common">Oleaginous fungus</name>
    <name type="synonym">Mortierella renispora</name>
    <dbReference type="NCBI Taxonomy" id="64518"/>
    <lineage>
        <taxon>Eukaryota</taxon>
        <taxon>Fungi</taxon>
        <taxon>Fungi incertae sedis</taxon>
        <taxon>Mucoromycota</taxon>
        <taxon>Mortierellomycotina</taxon>
        <taxon>Mortierellomycetes</taxon>
        <taxon>Mortierellales</taxon>
        <taxon>Mortierellaceae</taxon>
        <taxon>Mortierella</taxon>
    </lineage>
</organism>